<feature type="transmembrane region" description="Helical" evidence="6">
    <location>
        <begin position="290"/>
        <end position="307"/>
    </location>
</feature>
<evidence type="ECO:0000259" key="8">
    <source>
        <dbReference type="Pfam" id="PF13567"/>
    </source>
</evidence>
<dbReference type="PANTHER" id="PTHR30619">
    <property type="entry name" value="DNA INTERNALIZATION/COMPETENCE PROTEIN COMEC/REC2"/>
    <property type="match status" value="1"/>
</dbReference>
<evidence type="ECO:0000256" key="2">
    <source>
        <dbReference type="ARBA" id="ARBA00022475"/>
    </source>
</evidence>
<feature type="transmembrane region" description="Helical" evidence="6">
    <location>
        <begin position="418"/>
        <end position="445"/>
    </location>
</feature>
<name>A0A1M5EFB6_SALEC</name>
<evidence type="ECO:0000313" key="9">
    <source>
        <dbReference type="EMBL" id="SHF77877.1"/>
    </source>
</evidence>
<feature type="transmembrane region" description="Helical" evidence="6">
    <location>
        <begin position="336"/>
        <end position="355"/>
    </location>
</feature>
<feature type="transmembrane region" description="Helical" evidence="6">
    <location>
        <begin position="31"/>
        <end position="48"/>
    </location>
</feature>
<dbReference type="PANTHER" id="PTHR30619:SF1">
    <property type="entry name" value="RECOMBINATION PROTEIN 2"/>
    <property type="match status" value="1"/>
</dbReference>
<sequence>MQFLNGFLVKLAIFLTLGIFTGFSLQIPGAYLWILTGFVFISFSFAFFRARRQILEDIFFGINTWVLVFVLGIMTAHLNKPQNIPRHYLNFKNTEAKFLQISITESLKENAYTLPYLVEAEKLIFENSEKQISGKILLNIDRDSAVDKLKPGMKALVRFRLSTIREPLNPYRFNYREYMHNQRVESQLSLNPAEISILFRPKYNLRTYAETYRNKIIEKLKQESFSKTELGIIQALLLGKRQDISKELRDSYAAAGVIHILAVSGLHVGIILLLLSWVLKPLEHFKNGRYIKTTLLILLMWGFALLAGLSPSVTRAVTMFSFVAVGMQMRRKTSVLNSLFTSLFFLLLINPYFIFQVGFQLSYVAVFAIVCLQPKLFKLWQPKFKPIKYLWGILSASIAAQIGVLPLSLFYFHQFPGLFFISNLVILPVLGIILGAGILVIVLSLLNLLPHFLAEAYGSLISILNTFISWIATKEDFVFTEIHFTIWQSLGAYLVILAFIILIYRKSFRSLLFFLFGIVLFQTGMLFSKAKQFSSELIIFHKSRKTMLGVKADREFKLYHNIETSVVTKNSLKDYKVATNIKEIDEDSVPNILGFGSRELLIIDSAAVYKIPHLKPDYILLRNSPKLNLNRLIEQLAPKQIIADGSNYYSYVERWRQTAKQQKTPFHHTAKNGAFRISIEP</sequence>
<feature type="transmembrane region" description="Helical" evidence="6">
    <location>
        <begin position="511"/>
        <end position="528"/>
    </location>
</feature>
<dbReference type="InterPro" id="IPR025405">
    <property type="entry name" value="DUF4131"/>
</dbReference>
<comment type="subcellular location">
    <subcellularLocation>
        <location evidence="1">Cell membrane</location>
        <topology evidence="1">Multi-pass membrane protein</topology>
    </subcellularLocation>
</comment>
<dbReference type="RefSeq" id="WP_072877518.1">
    <property type="nucleotide sequence ID" value="NZ_FQVT01000002.1"/>
</dbReference>
<accession>A0A1M5EFB6</accession>
<evidence type="ECO:0000313" key="10">
    <source>
        <dbReference type="Proteomes" id="UP000183945"/>
    </source>
</evidence>
<dbReference type="GO" id="GO:0005886">
    <property type="term" value="C:plasma membrane"/>
    <property type="evidence" value="ECO:0007669"/>
    <property type="project" value="UniProtKB-SubCell"/>
</dbReference>
<feature type="transmembrane region" description="Helical" evidence="6">
    <location>
        <begin position="361"/>
        <end position="377"/>
    </location>
</feature>
<evidence type="ECO:0000256" key="1">
    <source>
        <dbReference type="ARBA" id="ARBA00004651"/>
    </source>
</evidence>
<dbReference type="Pfam" id="PF03772">
    <property type="entry name" value="Competence"/>
    <property type="match status" value="1"/>
</dbReference>
<dbReference type="STRING" id="1073325.SAMN05444483_102352"/>
<feature type="transmembrane region" description="Helical" evidence="6">
    <location>
        <begin position="484"/>
        <end position="504"/>
    </location>
</feature>
<keyword evidence="4 6" id="KW-1133">Transmembrane helix</keyword>
<feature type="domain" description="ComEC/Rec2-related protein" evidence="7">
    <location>
        <begin position="236"/>
        <end position="505"/>
    </location>
</feature>
<dbReference type="EMBL" id="FQVT01000002">
    <property type="protein sequence ID" value="SHF77877.1"/>
    <property type="molecule type" value="Genomic_DNA"/>
</dbReference>
<dbReference type="Proteomes" id="UP000183945">
    <property type="component" value="Unassembled WGS sequence"/>
</dbReference>
<gene>
    <name evidence="9" type="ORF">SAMN05444483_102352</name>
</gene>
<dbReference type="OrthoDB" id="9761531at2"/>
<evidence type="ECO:0000256" key="6">
    <source>
        <dbReference type="SAM" id="Phobius"/>
    </source>
</evidence>
<feature type="transmembrane region" description="Helical" evidence="6">
    <location>
        <begin position="389"/>
        <end position="412"/>
    </location>
</feature>
<feature type="transmembrane region" description="Helical" evidence="6">
    <location>
        <begin position="252"/>
        <end position="278"/>
    </location>
</feature>
<keyword evidence="2" id="KW-1003">Cell membrane</keyword>
<organism evidence="9 10">
    <name type="scientific">Salegentibacter echinorum</name>
    <dbReference type="NCBI Taxonomy" id="1073325"/>
    <lineage>
        <taxon>Bacteria</taxon>
        <taxon>Pseudomonadati</taxon>
        <taxon>Bacteroidota</taxon>
        <taxon>Flavobacteriia</taxon>
        <taxon>Flavobacteriales</taxon>
        <taxon>Flavobacteriaceae</taxon>
        <taxon>Salegentibacter</taxon>
    </lineage>
</organism>
<dbReference type="InterPro" id="IPR004477">
    <property type="entry name" value="ComEC_N"/>
</dbReference>
<dbReference type="AlphaFoldDB" id="A0A1M5EFB6"/>
<evidence type="ECO:0000259" key="7">
    <source>
        <dbReference type="Pfam" id="PF03772"/>
    </source>
</evidence>
<protein>
    <submittedName>
        <fullName evidence="9">Competence protein ComEC</fullName>
    </submittedName>
</protein>
<evidence type="ECO:0000256" key="4">
    <source>
        <dbReference type="ARBA" id="ARBA00022989"/>
    </source>
</evidence>
<keyword evidence="3 6" id="KW-0812">Transmembrane</keyword>
<dbReference type="InterPro" id="IPR052159">
    <property type="entry name" value="Competence_DNA_uptake"/>
</dbReference>
<reference evidence="10" key="1">
    <citation type="submission" date="2016-11" db="EMBL/GenBank/DDBJ databases">
        <authorList>
            <person name="Varghese N."/>
            <person name="Submissions S."/>
        </authorList>
    </citation>
    <scope>NUCLEOTIDE SEQUENCE [LARGE SCALE GENOMIC DNA]</scope>
    <source>
        <strain evidence="10">DSM 24579</strain>
    </source>
</reference>
<evidence type="ECO:0000256" key="5">
    <source>
        <dbReference type="ARBA" id="ARBA00023136"/>
    </source>
</evidence>
<keyword evidence="10" id="KW-1185">Reference proteome</keyword>
<evidence type="ECO:0000256" key="3">
    <source>
        <dbReference type="ARBA" id="ARBA00022692"/>
    </source>
</evidence>
<feature type="domain" description="DUF4131" evidence="8">
    <location>
        <begin position="27"/>
        <end position="194"/>
    </location>
</feature>
<dbReference type="NCBIfam" id="TIGR00360">
    <property type="entry name" value="ComEC_N-term"/>
    <property type="match status" value="1"/>
</dbReference>
<feature type="transmembrane region" description="Helical" evidence="6">
    <location>
        <begin position="452"/>
        <end position="472"/>
    </location>
</feature>
<keyword evidence="5 6" id="KW-0472">Membrane</keyword>
<feature type="transmembrane region" description="Helical" evidence="6">
    <location>
        <begin position="7"/>
        <end position="25"/>
    </location>
</feature>
<proteinExistence type="predicted"/>
<dbReference type="Pfam" id="PF13567">
    <property type="entry name" value="DUF4131"/>
    <property type="match status" value="1"/>
</dbReference>